<feature type="domain" description="MIF4G" evidence="9">
    <location>
        <begin position="1072"/>
        <end position="1312"/>
    </location>
</feature>
<feature type="compositionally biased region" description="Polar residues" evidence="8">
    <location>
        <begin position="1"/>
        <end position="10"/>
    </location>
</feature>
<proteinExistence type="inferred from homology"/>
<dbReference type="PANTHER" id="PTHR23253">
    <property type="entry name" value="EUKARYOTIC TRANSLATION INITIATION FACTOR 4 GAMMA"/>
    <property type="match status" value="1"/>
</dbReference>
<dbReference type="Gene3D" id="1.25.40.180">
    <property type="match status" value="1"/>
</dbReference>
<feature type="compositionally biased region" description="Polar residues" evidence="8">
    <location>
        <begin position="243"/>
        <end position="254"/>
    </location>
</feature>
<dbReference type="PANTHER" id="PTHR23253:SF9">
    <property type="entry name" value="EUKARYOTIC TRANSLATION INITIATION FACTOR 4 GAMMA 2"/>
    <property type="match status" value="1"/>
</dbReference>
<feature type="region of interest" description="Disordered" evidence="8">
    <location>
        <begin position="396"/>
        <end position="417"/>
    </location>
</feature>
<keyword evidence="4" id="KW-0396">Initiation factor</keyword>
<evidence type="ECO:0000256" key="7">
    <source>
        <dbReference type="ARBA" id="ARBA00022917"/>
    </source>
</evidence>
<feature type="compositionally biased region" description="Low complexity" evidence="8">
    <location>
        <begin position="1399"/>
        <end position="1416"/>
    </location>
</feature>
<dbReference type="GO" id="GO:0016281">
    <property type="term" value="C:eukaryotic translation initiation factor 4F complex"/>
    <property type="evidence" value="ECO:0007669"/>
    <property type="project" value="TreeGrafter"/>
</dbReference>
<organism evidence="10 11">
    <name type="scientific">Aaosphaeria arxii CBS 175.79</name>
    <dbReference type="NCBI Taxonomy" id="1450172"/>
    <lineage>
        <taxon>Eukaryota</taxon>
        <taxon>Fungi</taxon>
        <taxon>Dikarya</taxon>
        <taxon>Ascomycota</taxon>
        <taxon>Pezizomycotina</taxon>
        <taxon>Dothideomycetes</taxon>
        <taxon>Pleosporomycetidae</taxon>
        <taxon>Pleosporales</taxon>
        <taxon>Pleosporales incertae sedis</taxon>
        <taxon>Aaosphaeria</taxon>
    </lineage>
</organism>
<feature type="compositionally biased region" description="Polar residues" evidence="8">
    <location>
        <begin position="38"/>
        <end position="51"/>
    </location>
</feature>
<evidence type="ECO:0000256" key="5">
    <source>
        <dbReference type="ARBA" id="ARBA00022553"/>
    </source>
</evidence>
<dbReference type="RefSeq" id="XP_033384596.1">
    <property type="nucleotide sequence ID" value="XM_033532012.1"/>
</dbReference>
<dbReference type="InterPro" id="IPR016024">
    <property type="entry name" value="ARM-type_fold"/>
</dbReference>
<dbReference type="Pfam" id="PF02854">
    <property type="entry name" value="MIF4G"/>
    <property type="match status" value="1"/>
</dbReference>
<dbReference type="EMBL" id="ML978069">
    <property type="protein sequence ID" value="KAF2016257.1"/>
    <property type="molecule type" value="Genomic_DNA"/>
</dbReference>
<protein>
    <recommendedName>
        <fullName evidence="9">MIF4G domain-containing protein</fullName>
    </recommendedName>
</protein>
<feature type="compositionally biased region" description="Low complexity" evidence="8">
    <location>
        <begin position="355"/>
        <end position="368"/>
    </location>
</feature>
<feature type="compositionally biased region" description="Low complexity" evidence="8">
    <location>
        <begin position="156"/>
        <end position="173"/>
    </location>
</feature>
<sequence length="1493" mass="159419">MSASVPNAQTPTIAASQNATAAPAPSTGSSANVAAGTAQPTARSYANATKKVSSPPIASSATPPVAVGGQQNPQHGKRASVSPVNGKTPIQPAVPTMAPTIVNSSSANGTPSQGDHSRKSSVTISAAGTSGFIPNGGPVANRAPSGLKFGAMSGSPAPAHAAPAQVPQDQQGAMQVPNPRVASPAHSPTPIPQFSGGKPSSTGLPDRPGLSFGGGSEGAEPNARTPSQPNANNLPQAQHLRRQSSQSAHSDSMGNNFNNNRPYQQNSGRGRGSFGPSYNPMGHSPQPFRPSPHQPRGNPASGFQPQVPPPGSPYRSPAMPPAQIHQQPQFAGQYYPPHTGYQPPVRTPSHMLNNFSFPPHQFSSSSSPSSPPPSSLGFANQSQFADNISFQQLPASRVDSPASVREPTFHPSAGQSDFLIPSQSPNFSFNQHYNSYLTVLNEQGMYGAPNTMDPYQQSFYPHQQYPMPMQGMQQSIYATSPSRGPAFPHMPPTYMGGYQQPQPQSMSRTPSNMSERPTSAVAQPSTPSMPHVSTHNPTPSVGSNSPAPASSFSLPPKKASKAIIIKNPDGEVLNFDKKSASPAPPKSPVVVATPTPPPRVPSATGSTHSRSESTITKTDDEKKAEFRRQVAENLAREEAEKKAAEEAETKAKEEAEKAAKEAEEKAAKEKEEAEAAEKAKADEEQKKLDAEAAKKKEEEEFERMIAEMEAQEKEEEERERAFKEKKAAEKAAEAGKLEEQRKKEDERLRKLEAEAEAREAAKGGQQDEEAAKLFAGLKKNTQFGPGATLGATDSGASTPTESAAPTPTQPKISAPKPKPANLKIDPSKAVEPAQPTPAMQSLKSARFLQVRNELINYPEGIKSPNPALNPSHKSKGRQYDKDFLLQFQDVFKEKPSVDWDMKLKETVGDSTDSARPPNSARPGGMSSRQASHKGVVPPSMGNFGASGGFRPSLPPNTTSEERFKMSNNRPMVNPLAAVIGGRPGGFPVPPQMVRNGSFQNVSGRAGSSGGRGSRRGKEGGSKTSKKEEAAMPLTAGMDIKALERSQTGWKPTAQSGAPAQPTTGHMAPDLVQRKVKAALNKMTPEKFDKISDQILEISAQSRDESDGRTLRQVIALTFEKACDESHWSSLYARFCQKMLATMPTDIRDETIKDKAGNPVVGGALFRKYLLNRCQEEFERGWEVNLPTKPEEAAQEAALLSDEYYIAAAAKRKGLGLIQFIGELYKLGMLTLRIMHECVLKLLDFEGEPDESAIESLVKLLRTVGFTMSQNAESGNKMIQVYFERIHKIIEMPGLNSRLKFSLMDLDDLRKAGWRDSKGDAKGPKTIAEIHQEAAAAQQAKEMERQRSNQRGGARPPVGRGDARSFSGNMPPPQDYPSGRVQMDDLRKLSKGASGRNINSSSSFGPSMLGSRSSSGRRGLGPGGMIGRGDESGGSSRTATPVQKEKESTTHMNSFSALAALENSEGAGEVGSPPSTASSPPVQKSAPAPAESKE</sequence>
<evidence type="ECO:0000256" key="2">
    <source>
        <dbReference type="ARBA" id="ARBA00005775"/>
    </source>
</evidence>
<evidence type="ECO:0000259" key="9">
    <source>
        <dbReference type="SMART" id="SM00543"/>
    </source>
</evidence>
<feature type="compositionally biased region" description="Basic and acidic residues" evidence="8">
    <location>
        <begin position="617"/>
        <end position="706"/>
    </location>
</feature>
<gene>
    <name evidence="10" type="ORF">BU24DRAFT_462436</name>
</gene>
<feature type="region of interest" description="Disordered" evidence="8">
    <location>
        <begin position="857"/>
        <end position="876"/>
    </location>
</feature>
<feature type="region of interest" description="Disordered" evidence="8">
    <location>
        <begin position="1"/>
        <end position="380"/>
    </location>
</feature>
<feature type="compositionally biased region" description="Polar residues" evidence="8">
    <location>
        <begin position="224"/>
        <end position="236"/>
    </location>
</feature>
<feature type="compositionally biased region" description="Low complexity" evidence="8">
    <location>
        <begin position="794"/>
        <end position="806"/>
    </location>
</feature>
<dbReference type="InterPro" id="IPR003890">
    <property type="entry name" value="MIF4G-like_typ-3"/>
</dbReference>
<dbReference type="GO" id="GO:0003729">
    <property type="term" value="F:mRNA binding"/>
    <property type="evidence" value="ECO:0007669"/>
    <property type="project" value="TreeGrafter"/>
</dbReference>
<feature type="region of interest" description="Disordered" evidence="8">
    <location>
        <begin position="573"/>
        <end position="845"/>
    </location>
</feature>
<comment type="subcellular location">
    <subcellularLocation>
        <location evidence="1">Cytoplasm</location>
    </subcellularLocation>
</comment>
<name>A0A6A5XTW7_9PLEO</name>
<accession>A0A6A5XTW7</accession>
<dbReference type="InterPro" id="IPR036211">
    <property type="entry name" value="eIF4G_eIF4E-bd_sf"/>
</dbReference>
<dbReference type="SUPFAM" id="SSF101489">
    <property type="entry name" value="Eukaryotic initiation factor 4f subunit eIF4g, eIF4e-binding domain"/>
    <property type="match status" value="1"/>
</dbReference>
<feature type="compositionally biased region" description="Polar residues" evidence="8">
    <location>
        <begin position="499"/>
        <end position="542"/>
    </location>
</feature>
<keyword evidence="6" id="KW-0694">RNA-binding</keyword>
<dbReference type="SMART" id="SM00543">
    <property type="entry name" value="MIF4G"/>
    <property type="match status" value="1"/>
</dbReference>
<keyword evidence="5" id="KW-0597">Phosphoprotein</keyword>
<evidence type="ECO:0000313" key="10">
    <source>
        <dbReference type="EMBL" id="KAF2016257.1"/>
    </source>
</evidence>
<evidence type="ECO:0000256" key="8">
    <source>
        <dbReference type="SAM" id="MobiDB-lite"/>
    </source>
</evidence>
<keyword evidence="3" id="KW-0963">Cytoplasm</keyword>
<feature type="compositionally biased region" description="Basic and acidic residues" evidence="8">
    <location>
        <begin position="1015"/>
        <end position="1029"/>
    </location>
</feature>
<dbReference type="Gene3D" id="1.20.970.30">
    <property type="entry name" value="eIF4G, eIF4E-binding domain"/>
    <property type="match status" value="1"/>
</dbReference>
<keyword evidence="11" id="KW-1185">Reference proteome</keyword>
<feature type="compositionally biased region" description="Low complexity" evidence="8">
    <location>
        <begin position="52"/>
        <end position="67"/>
    </location>
</feature>
<feature type="compositionally biased region" description="Low complexity" evidence="8">
    <location>
        <begin position="543"/>
        <end position="555"/>
    </location>
</feature>
<feature type="compositionally biased region" description="Basic and acidic residues" evidence="8">
    <location>
        <begin position="718"/>
        <end position="761"/>
    </location>
</feature>
<feature type="region of interest" description="Disordered" evidence="8">
    <location>
        <begin position="1332"/>
        <end position="1493"/>
    </location>
</feature>
<dbReference type="GO" id="GO:0003743">
    <property type="term" value="F:translation initiation factor activity"/>
    <property type="evidence" value="ECO:0007669"/>
    <property type="project" value="UniProtKB-KW"/>
</dbReference>
<evidence type="ECO:0000256" key="1">
    <source>
        <dbReference type="ARBA" id="ARBA00004496"/>
    </source>
</evidence>
<feature type="region of interest" description="Disordered" evidence="8">
    <location>
        <begin position="988"/>
        <end position="1030"/>
    </location>
</feature>
<reference evidence="10" key="1">
    <citation type="journal article" date="2020" name="Stud. Mycol.">
        <title>101 Dothideomycetes genomes: a test case for predicting lifestyles and emergence of pathogens.</title>
        <authorList>
            <person name="Haridas S."/>
            <person name="Albert R."/>
            <person name="Binder M."/>
            <person name="Bloem J."/>
            <person name="Labutti K."/>
            <person name="Salamov A."/>
            <person name="Andreopoulos B."/>
            <person name="Baker S."/>
            <person name="Barry K."/>
            <person name="Bills G."/>
            <person name="Bluhm B."/>
            <person name="Cannon C."/>
            <person name="Castanera R."/>
            <person name="Culley D."/>
            <person name="Daum C."/>
            <person name="Ezra D."/>
            <person name="Gonzalez J."/>
            <person name="Henrissat B."/>
            <person name="Kuo A."/>
            <person name="Liang C."/>
            <person name="Lipzen A."/>
            <person name="Lutzoni F."/>
            <person name="Magnuson J."/>
            <person name="Mondo S."/>
            <person name="Nolan M."/>
            <person name="Ohm R."/>
            <person name="Pangilinan J."/>
            <person name="Park H.-J."/>
            <person name="Ramirez L."/>
            <person name="Alfaro M."/>
            <person name="Sun H."/>
            <person name="Tritt A."/>
            <person name="Yoshinaga Y."/>
            <person name="Zwiers L.-H."/>
            <person name="Turgeon B."/>
            <person name="Goodwin S."/>
            <person name="Spatafora J."/>
            <person name="Crous P."/>
            <person name="Grigoriev I."/>
        </authorList>
    </citation>
    <scope>NUCLEOTIDE SEQUENCE</scope>
    <source>
        <strain evidence="10">CBS 175.79</strain>
    </source>
</reference>
<dbReference type="Proteomes" id="UP000799778">
    <property type="component" value="Unassembled WGS sequence"/>
</dbReference>
<feature type="compositionally biased region" description="Low complexity" evidence="8">
    <location>
        <begin position="11"/>
        <end position="31"/>
    </location>
</feature>
<keyword evidence="7" id="KW-0648">Protein biosynthesis</keyword>
<dbReference type="OrthoDB" id="514777at2759"/>
<evidence type="ECO:0000313" key="11">
    <source>
        <dbReference type="Proteomes" id="UP000799778"/>
    </source>
</evidence>
<dbReference type="InterPro" id="IPR022745">
    <property type="entry name" value="eIF4G1_eIF4E-bd"/>
</dbReference>
<comment type="similarity">
    <text evidence="2">Belongs to the eukaryotic initiation factor 4G family.</text>
</comment>
<feature type="compositionally biased region" description="Polar residues" evidence="8">
    <location>
        <begin position="1472"/>
        <end position="1481"/>
    </location>
</feature>
<dbReference type="FunFam" id="1.25.40.180:FF:000020">
    <property type="entry name" value="Eukaryotic translation initiation factor subunit"/>
    <property type="match status" value="1"/>
</dbReference>
<feature type="compositionally biased region" description="Polar residues" evidence="8">
    <location>
        <begin position="101"/>
        <end position="128"/>
    </location>
</feature>
<evidence type="ECO:0000256" key="6">
    <source>
        <dbReference type="ARBA" id="ARBA00022884"/>
    </source>
</evidence>
<feature type="compositionally biased region" description="Polar residues" evidence="8">
    <location>
        <begin position="605"/>
        <end position="616"/>
    </location>
</feature>
<dbReference type="SUPFAM" id="SSF48371">
    <property type="entry name" value="ARM repeat"/>
    <property type="match status" value="1"/>
</dbReference>
<dbReference type="GO" id="GO:0010494">
    <property type="term" value="C:cytoplasmic stress granule"/>
    <property type="evidence" value="ECO:0007669"/>
    <property type="project" value="UniProtKB-ARBA"/>
</dbReference>
<dbReference type="GeneID" id="54289409"/>
<feature type="region of interest" description="Disordered" evidence="8">
    <location>
        <begin position="902"/>
        <end position="969"/>
    </location>
</feature>
<feature type="compositionally biased region" description="Gly residues" evidence="8">
    <location>
        <begin position="1417"/>
        <end position="1426"/>
    </location>
</feature>
<evidence type="ECO:0000256" key="3">
    <source>
        <dbReference type="ARBA" id="ARBA00022490"/>
    </source>
</evidence>
<dbReference type="Pfam" id="PF12152">
    <property type="entry name" value="eIF_4G1"/>
    <property type="match status" value="1"/>
</dbReference>
<feature type="region of interest" description="Disordered" evidence="8">
    <location>
        <begin position="478"/>
        <end position="555"/>
    </location>
</feature>
<evidence type="ECO:0000256" key="4">
    <source>
        <dbReference type="ARBA" id="ARBA00022540"/>
    </source>
</evidence>